<organism evidence="1 2">
    <name type="scientific">Youngiibacter multivorans</name>
    <dbReference type="NCBI Taxonomy" id="937251"/>
    <lineage>
        <taxon>Bacteria</taxon>
        <taxon>Bacillati</taxon>
        <taxon>Bacillota</taxon>
        <taxon>Clostridia</taxon>
        <taxon>Eubacteriales</taxon>
        <taxon>Clostridiaceae</taxon>
        <taxon>Youngiibacter</taxon>
    </lineage>
</organism>
<dbReference type="Proteomes" id="UP001519271">
    <property type="component" value="Unassembled WGS sequence"/>
</dbReference>
<evidence type="ECO:0000313" key="1">
    <source>
        <dbReference type="EMBL" id="MBP1918117.1"/>
    </source>
</evidence>
<name>A0ABS4G0N9_9CLOT</name>
<accession>A0ABS4G0N9</accession>
<reference evidence="1 2" key="1">
    <citation type="submission" date="2021-03" db="EMBL/GenBank/DDBJ databases">
        <title>Genomic Encyclopedia of Type Strains, Phase IV (KMG-IV): sequencing the most valuable type-strain genomes for metagenomic binning, comparative biology and taxonomic classification.</title>
        <authorList>
            <person name="Goeker M."/>
        </authorList>
    </citation>
    <scope>NUCLEOTIDE SEQUENCE [LARGE SCALE GENOMIC DNA]</scope>
    <source>
        <strain evidence="1 2">DSM 6139</strain>
    </source>
</reference>
<proteinExistence type="predicted"/>
<sequence length="47" mass="5407">MRLEKVNAMEFKDIGTLNNEEKISVILSRYDGRIKAVGRKTPVIEMI</sequence>
<dbReference type="RefSeq" id="WP_209458357.1">
    <property type="nucleotide sequence ID" value="NZ_JAGGKC010000003.1"/>
</dbReference>
<dbReference type="EMBL" id="JAGGKC010000003">
    <property type="protein sequence ID" value="MBP1918117.1"/>
    <property type="molecule type" value="Genomic_DNA"/>
</dbReference>
<protein>
    <submittedName>
        <fullName evidence="1">Uncharacterized protein</fullName>
    </submittedName>
</protein>
<evidence type="ECO:0000313" key="2">
    <source>
        <dbReference type="Proteomes" id="UP001519271"/>
    </source>
</evidence>
<comment type="caution">
    <text evidence="1">The sequence shown here is derived from an EMBL/GenBank/DDBJ whole genome shotgun (WGS) entry which is preliminary data.</text>
</comment>
<gene>
    <name evidence="1" type="ORF">J2Z34_000588</name>
</gene>
<keyword evidence="2" id="KW-1185">Reference proteome</keyword>